<feature type="compositionally biased region" description="Polar residues" evidence="2">
    <location>
        <begin position="89"/>
        <end position="100"/>
    </location>
</feature>
<dbReference type="GO" id="GO:0008270">
    <property type="term" value="F:zinc ion binding"/>
    <property type="evidence" value="ECO:0007669"/>
    <property type="project" value="UniProtKB-KW"/>
</dbReference>
<dbReference type="Gene3D" id="3.30.70.270">
    <property type="match status" value="1"/>
</dbReference>
<dbReference type="Proteomes" id="UP000499080">
    <property type="component" value="Unassembled WGS sequence"/>
</dbReference>
<dbReference type="InterPro" id="IPR043502">
    <property type="entry name" value="DNA/RNA_pol_sf"/>
</dbReference>
<feature type="compositionally biased region" description="Polar residues" evidence="2">
    <location>
        <begin position="906"/>
        <end position="915"/>
    </location>
</feature>
<feature type="region of interest" description="Disordered" evidence="2">
    <location>
        <begin position="1147"/>
        <end position="1170"/>
    </location>
</feature>
<feature type="region of interest" description="Disordered" evidence="2">
    <location>
        <begin position="1062"/>
        <end position="1086"/>
    </location>
</feature>
<evidence type="ECO:0000259" key="3">
    <source>
        <dbReference type="PROSITE" id="PS50157"/>
    </source>
</evidence>
<dbReference type="PROSITE" id="PS50157">
    <property type="entry name" value="ZINC_FINGER_C2H2_2"/>
    <property type="match status" value="1"/>
</dbReference>
<reference evidence="5 6" key="1">
    <citation type="journal article" date="2019" name="Sci. Rep.">
        <title>Orb-weaving spider Araneus ventricosus genome elucidates the spidroin gene catalogue.</title>
        <authorList>
            <person name="Kono N."/>
            <person name="Nakamura H."/>
            <person name="Ohtoshi R."/>
            <person name="Moran D.A.P."/>
            <person name="Shinohara A."/>
            <person name="Yoshida Y."/>
            <person name="Fujiwara M."/>
            <person name="Mori M."/>
            <person name="Tomita M."/>
            <person name="Arakawa K."/>
        </authorList>
    </citation>
    <scope>NUCLEOTIDE SEQUENCE [LARGE SCALE GENOMIC DNA]</scope>
</reference>
<dbReference type="InterPro" id="IPR013087">
    <property type="entry name" value="Znf_C2H2_type"/>
</dbReference>
<evidence type="ECO:0000259" key="4">
    <source>
        <dbReference type="PROSITE" id="PS50878"/>
    </source>
</evidence>
<feature type="domain" description="C2H2-type" evidence="3">
    <location>
        <begin position="10"/>
        <end position="37"/>
    </location>
</feature>
<dbReference type="OrthoDB" id="6436077at2759"/>
<dbReference type="InterPro" id="IPR000477">
    <property type="entry name" value="RT_dom"/>
</dbReference>
<keyword evidence="1" id="KW-0863">Zinc-finger</keyword>
<dbReference type="EMBL" id="BGPR01041748">
    <property type="protein sequence ID" value="GBO18091.1"/>
    <property type="molecule type" value="Genomic_DNA"/>
</dbReference>
<dbReference type="PANTHER" id="PTHR19446">
    <property type="entry name" value="REVERSE TRANSCRIPTASES"/>
    <property type="match status" value="1"/>
</dbReference>
<sequence length="1729" mass="193652">MIHLPIDTPFMCPDCQEPFPNELGLRNHVAAHRKQTALDSSVQRVIPRMGTKKWKKKKTSPSAANTSEPPDVSITDPNCVLAPPVQEPTALSSTPQQETSPPGPLSIYIDHLNDFLNQEPTEEFFSMFCETVEMAISEIQSISFQSTSPPPEQTQNETVARKPRKEINVNDAQSCRTLFGRNRKRAIREICDGPPIRCQIPVQTIEDYFRAAWDSVPPQLPDLEPTTQERSPIMERPFSINEITKKLQKAENSSPGPDRLTYHHWRSVPQGHKFLTAAFNACLLFQKVPPSWKRTTTVLIPKTKDKLDDPSNWRPIALSNTLYKIYTKVLAGRLQEWTAKYGALSPWPKRLYPFRRGARTQFCSTNKARARPVTKEEPLHCVDLYTDCATKILSYNTATNSIPLKSGVKQGCPISGLLFNLGIDHILRRIQGTASSHRILAFADDLCLLGDSPEDLQDSPSFCPTYFISSGSETIQSILEFQFKKFLGKPVGFNPVPDYTTFNTFGDCAKKLLASLLSPWQKLNALKCFLFPALQFVMRTGQFKKEDWSLLDDAIRHAVKEILFLPEHAANDYIYGHTKSGCVGLPISAEESDLNRVDSAFKLLTSSDDMISDLALQNLRCSVSARVRRDASDEDLSDFMSGSLAIDEDDRPPSNPLANIWTVARVASRRQKIEWMFTEGMPQLKFQDLVLKTSSRNPYRKSNLSQKKSFISCKFCGIFFASKSTFNQHICLQNDKSLGHSSETQDNVSQDLDSSYPNFLLGVEIPPTPVSQGPPQISHVQSQVSSSSQINLSLRFPVPPFPVSQDLTTSQAAQDSTALNAIQISSDVPSGAALPASQPSSDKNKRKSSFPCDIPGCTEIRKSKKGLHLHKLYFHKIQIQKPIRSNPSQPSQDPPIDNPPSGSDLPPTSQNDIGTSSQDVLTCPSFSRRVNDVLDFVFPLPNPLLCFEPNCTFDSVGVTWNQIKCSHLRHLKATHGFQKLKSRHWCATCAQRIKKPKSHPCLAHGTTINSECEFKCNYPDCTFSSPTELGLRNHTNAHKKSDALANAVQRRVPTVIKSKALKKKLKKQSQQNPNQPDENITDPSVLLAPSLPNAQAEDIPPPEPGPLTIFCTSLQSFLQEDPSDEAFANFCDTIDQAISEVQKIAISDPDQPAGPIPPDSSTSTDRPARRPVNVNDAVLPEAIQAQPQACFCPDERPSPIERQFTIKEVSTKLSAAENTSPEPDRITYFHWRSVPQSQKFLTLAFNCCLHFQKIPPSWKTTTTVLIPKKDNDLADPSNWRPIALSSTIYKLFTKVLAGRLSDWCEKFRVLSPSQKGFTPFDGVLEHNFILQTRLERARTTKKDLCVAWLDVTNAFGALPHDLIYSALSAAGAGSHFISIIQDIYSNCASRILSCDTSTSPIPINSGVKQGCPISGILFNISIDHVLRNIQGHFEEHRILAFVDDLCLLAPSAEELQDMLDKVYNDMAKIGLSLNPNKSHSFCLSGQTPVGVREILFRLGPDTILPIVESEYHRFLGKPVGFNPVPDYKKFNDIIECAEKIMKSLLAPWQRLDALVTFIFPALQFLMRTAQFKKEDWDVFDEAIRKLIKETLYLPDNACNELLYGHRKSGCFGIHFKELVIKSSSRRKVLFTIRNRLRQDRALVLLSKPHQGKVMECVAQSPASAHFFYNGDFTRFSDWRFIFKARLGLLPLNGAPWKEGDKSCRRCTKADLETLAHVLNHCEGRSRAWQ</sequence>
<dbReference type="Pfam" id="PF00078">
    <property type="entry name" value="RVT_1"/>
    <property type="match status" value="2"/>
</dbReference>
<accession>A0A4Y2V0P9</accession>
<evidence type="ECO:0000256" key="1">
    <source>
        <dbReference type="PROSITE-ProRule" id="PRU00042"/>
    </source>
</evidence>
<dbReference type="PROSITE" id="PS00028">
    <property type="entry name" value="ZINC_FINGER_C2H2_1"/>
    <property type="match status" value="1"/>
</dbReference>
<keyword evidence="6" id="KW-1185">Reference proteome</keyword>
<evidence type="ECO:0000256" key="2">
    <source>
        <dbReference type="SAM" id="MobiDB-lite"/>
    </source>
</evidence>
<feature type="domain" description="Reverse transcriptase" evidence="4">
    <location>
        <begin position="1247"/>
        <end position="1519"/>
    </location>
</feature>
<dbReference type="CDD" id="cd01650">
    <property type="entry name" value="RT_nLTR_like"/>
    <property type="match status" value="2"/>
</dbReference>
<feature type="region of interest" description="Disordered" evidence="2">
    <location>
        <begin position="49"/>
        <end position="105"/>
    </location>
</feature>
<dbReference type="PROSITE" id="PS50878">
    <property type="entry name" value="RT_POL"/>
    <property type="match status" value="1"/>
</dbReference>
<protein>
    <submittedName>
        <fullName evidence="5">Retrovirus-related Pol polyprotein from type-1 retrotransposable element R2</fullName>
    </submittedName>
</protein>
<proteinExistence type="predicted"/>
<feature type="region of interest" description="Disordered" evidence="2">
    <location>
        <begin position="882"/>
        <end position="915"/>
    </location>
</feature>
<dbReference type="GO" id="GO:0071897">
    <property type="term" value="P:DNA biosynthetic process"/>
    <property type="evidence" value="ECO:0007669"/>
    <property type="project" value="UniProtKB-ARBA"/>
</dbReference>
<feature type="compositionally biased region" description="Basic residues" evidence="2">
    <location>
        <begin position="50"/>
        <end position="59"/>
    </location>
</feature>
<dbReference type="InterPro" id="IPR043128">
    <property type="entry name" value="Rev_trsase/Diguanyl_cyclase"/>
</dbReference>
<evidence type="ECO:0000313" key="5">
    <source>
        <dbReference type="EMBL" id="GBO18091.1"/>
    </source>
</evidence>
<feature type="region of interest" description="Disordered" evidence="2">
    <location>
        <begin position="830"/>
        <end position="852"/>
    </location>
</feature>
<dbReference type="SMART" id="SM00355">
    <property type="entry name" value="ZnF_C2H2"/>
    <property type="match status" value="4"/>
</dbReference>
<organism evidence="5 6">
    <name type="scientific">Araneus ventricosus</name>
    <name type="common">Orbweaver spider</name>
    <name type="synonym">Epeira ventricosa</name>
    <dbReference type="NCBI Taxonomy" id="182803"/>
    <lineage>
        <taxon>Eukaryota</taxon>
        <taxon>Metazoa</taxon>
        <taxon>Ecdysozoa</taxon>
        <taxon>Arthropoda</taxon>
        <taxon>Chelicerata</taxon>
        <taxon>Arachnida</taxon>
        <taxon>Araneae</taxon>
        <taxon>Araneomorphae</taxon>
        <taxon>Entelegynae</taxon>
        <taxon>Araneoidea</taxon>
        <taxon>Araneidae</taxon>
        <taxon>Araneus</taxon>
    </lineage>
</organism>
<gene>
    <name evidence="5" type="primary">PO21_37</name>
    <name evidence="5" type="ORF">AVEN_180332_1</name>
</gene>
<keyword evidence="1" id="KW-0479">Metal-binding</keyword>
<dbReference type="SUPFAM" id="SSF56672">
    <property type="entry name" value="DNA/RNA polymerases"/>
    <property type="match status" value="2"/>
</dbReference>
<evidence type="ECO:0000313" key="6">
    <source>
        <dbReference type="Proteomes" id="UP000499080"/>
    </source>
</evidence>
<keyword evidence="1" id="KW-0862">Zinc</keyword>
<comment type="caution">
    <text evidence="5">The sequence shown here is derived from an EMBL/GenBank/DDBJ whole genome shotgun (WGS) entry which is preliminary data.</text>
</comment>
<name>A0A4Y2V0P9_ARAVE</name>